<gene>
    <name evidence="2" type="ORF">XNOV1_A013956</name>
</gene>
<proteinExistence type="predicted"/>
<feature type="region of interest" description="Disordered" evidence="1">
    <location>
        <begin position="182"/>
        <end position="241"/>
    </location>
</feature>
<reference evidence="2" key="1">
    <citation type="submission" date="2023-08" db="EMBL/GenBank/DDBJ databases">
        <authorList>
            <person name="Alioto T."/>
            <person name="Alioto T."/>
            <person name="Gomez Garrido J."/>
        </authorList>
    </citation>
    <scope>NUCLEOTIDE SEQUENCE</scope>
</reference>
<feature type="region of interest" description="Disordered" evidence="1">
    <location>
        <begin position="1"/>
        <end position="49"/>
    </location>
</feature>
<evidence type="ECO:0000313" key="2">
    <source>
        <dbReference type="EMBL" id="CAJ1068728.1"/>
    </source>
</evidence>
<dbReference type="Proteomes" id="UP001178508">
    <property type="component" value="Chromosome 12"/>
</dbReference>
<evidence type="ECO:0000256" key="1">
    <source>
        <dbReference type="SAM" id="MobiDB-lite"/>
    </source>
</evidence>
<dbReference type="AlphaFoldDB" id="A0AAV1G5K3"/>
<organism evidence="2 3">
    <name type="scientific">Xyrichtys novacula</name>
    <name type="common">Pearly razorfish</name>
    <name type="synonym">Hemipteronotus novacula</name>
    <dbReference type="NCBI Taxonomy" id="13765"/>
    <lineage>
        <taxon>Eukaryota</taxon>
        <taxon>Metazoa</taxon>
        <taxon>Chordata</taxon>
        <taxon>Craniata</taxon>
        <taxon>Vertebrata</taxon>
        <taxon>Euteleostomi</taxon>
        <taxon>Actinopterygii</taxon>
        <taxon>Neopterygii</taxon>
        <taxon>Teleostei</taxon>
        <taxon>Neoteleostei</taxon>
        <taxon>Acanthomorphata</taxon>
        <taxon>Eupercaria</taxon>
        <taxon>Labriformes</taxon>
        <taxon>Labridae</taxon>
        <taxon>Xyrichtys</taxon>
    </lineage>
</organism>
<feature type="region of interest" description="Disordered" evidence="1">
    <location>
        <begin position="64"/>
        <end position="166"/>
    </location>
</feature>
<feature type="compositionally biased region" description="Basic and acidic residues" evidence="1">
    <location>
        <begin position="15"/>
        <end position="30"/>
    </location>
</feature>
<feature type="compositionally biased region" description="Polar residues" evidence="1">
    <location>
        <begin position="188"/>
        <end position="204"/>
    </location>
</feature>
<evidence type="ECO:0000313" key="3">
    <source>
        <dbReference type="Proteomes" id="UP001178508"/>
    </source>
</evidence>
<feature type="compositionally biased region" description="Polar residues" evidence="1">
    <location>
        <begin position="221"/>
        <end position="235"/>
    </location>
</feature>
<sequence length="241" mass="26184">MRECGAADENMYAHIDQRRNSQSKPFHESTEFTLLPQRPRSSGNTRLSSKSEFLGLQVRGFCCPLQQRPSSSNSSSSSSSRTANRVTPQSRGGGGESLTLPNSPTGRLGSRGKPASRTRTEHRPEMTPGGGGALCICPQRDPVSETADTPTTPSIERRALHAQPGATKVSELHLYLPSSLMDDEEQDAQTAEMRTTAEDTNNENPIIPSHPSHTSQDETNIRSQLHITSSGNITQKDSEQS</sequence>
<name>A0AAV1G5K3_XYRNO</name>
<dbReference type="EMBL" id="OY660875">
    <property type="protein sequence ID" value="CAJ1068728.1"/>
    <property type="molecule type" value="Genomic_DNA"/>
</dbReference>
<feature type="compositionally biased region" description="Polar residues" evidence="1">
    <location>
        <begin position="39"/>
        <end position="49"/>
    </location>
</feature>
<feature type="compositionally biased region" description="Polar residues" evidence="1">
    <location>
        <begin position="81"/>
        <end position="90"/>
    </location>
</feature>
<feature type="compositionally biased region" description="Low complexity" evidence="1">
    <location>
        <begin position="70"/>
        <end position="80"/>
    </location>
</feature>
<accession>A0AAV1G5K3</accession>
<protein>
    <submittedName>
        <fullName evidence="2">Uncharacterized protein LOC117818634</fullName>
    </submittedName>
</protein>
<keyword evidence="3" id="KW-1185">Reference proteome</keyword>